<reference evidence="1 2" key="1">
    <citation type="journal article" date="2012" name="J. Bacteriol.">
        <title>Genome Sequence of the Bacteriocin-Producing Strain Lactococcus garvieae DCC43.</title>
        <authorList>
            <person name="Gabrielsen C."/>
            <person name="Brede D.A."/>
            <person name="Hernandez P.E."/>
            <person name="Nes I.F."/>
            <person name="Diep D.B."/>
        </authorList>
    </citation>
    <scope>NUCLEOTIDE SEQUENCE [LARGE SCALE GENOMIC DNA]</scope>
    <source>
        <strain evidence="1 2">DCC43</strain>
    </source>
</reference>
<gene>
    <name evidence="1" type="ORF">C426_2222</name>
</gene>
<organism evidence="1 2">
    <name type="scientific">Lactococcus garvieae DCC43</name>
    <dbReference type="NCBI Taxonomy" id="1231377"/>
    <lineage>
        <taxon>Bacteria</taxon>
        <taxon>Bacillati</taxon>
        <taxon>Bacillota</taxon>
        <taxon>Bacilli</taxon>
        <taxon>Lactobacillales</taxon>
        <taxon>Streptococcaceae</taxon>
        <taxon>Lactococcus</taxon>
    </lineage>
</organism>
<comment type="caution">
    <text evidence="1">The sequence shown here is derived from an EMBL/GenBank/DDBJ whole genome shotgun (WGS) entry which is preliminary data.</text>
</comment>
<dbReference type="eggNOG" id="COG4722">
    <property type="taxonomic scope" value="Bacteria"/>
</dbReference>
<dbReference type="PATRIC" id="fig|1231377.3.peg.2201"/>
<accession>K2QA93</accession>
<dbReference type="Gene3D" id="2.40.30.200">
    <property type="match status" value="1"/>
</dbReference>
<sequence>MIVWNNISSVKYGMNLLADIKFDSIEQDVELIEIPGRDGAIVIDNGRKKPVELSLEFTIRFLNTYQNIEAQIKDIFTWLFNMSGFKHFEWVGEPDYIFMAKINGKATVNRSNPDIALITVPIKLHPTKFLKSNFDTPRILKSGEAFQNKGTQIAYPIITLAGTGNVTLTVNGNKFILKNITGGVVIDCDNQVVTDTSKKHSQMDKVYSYPFPNLKTGSNTISWDNAEFTGTIIERWCELA</sequence>
<proteinExistence type="predicted"/>
<dbReference type="Proteomes" id="UP000006787">
    <property type="component" value="Unassembled WGS sequence"/>
</dbReference>
<dbReference type="EMBL" id="AMQS01000047">
    <property type="protein sequence ID" value="EKF50442.1"/>
    <property type="molecule type" value="Genomic_DNA"/>
</dbReference>
<dbReference type="RefSeq" id="WP_003136874.1">
    <property type="nucleotide sequence ID" value="NZ_AMQS01000047.1"/>
</dbReference>
<dbReference type="AlphaFoldDB" id="K2QA93"/>
<protein>
    <submittedName>
        <fullName evidence="1">Phage-like protein</fullName>
    </submittedName>
</protein>
<evidence type="ECO:0000313" key="2">
    <source>
        <dbReference type="Proteomes" id="UP000006787"/>
    </source>
</evidence>
<evidence type="ECO:0000313" key="1">
    <source>
        <dbReference type="EMBL" id="EKF50442.1"/>
    </source>
</evidence>
<name>K2QA93_9LACT</name>